<gene>
    <name evidence="1" type="ORF">HAP41_0000049120</name>
</gene>
<keyword evidence="1" id="KW-0614">Plasmid</keyword>
<accession>A0A8T5VVQ8</accession>
<proteinExistence type="predicted"/>
<dbReference type="EMBL" id="CP096257">
    <property type="protein sequence ID" value="UPT92489.1"/>
    <property type="molecule type" value="Genomic_DNA"/>
</dbReference>
<dbReference type="AlphaFoldDB" id="A0A8T5VVQ8"/>
<name>A0A8T5VVQ8_9BRAD</name>
<dbReference type="Proteomes" id="UP000551709">
    <property type="component" value="Plasmid pBb1S5b"/>
</dbReference>
<geneLocation type="plasmid" evidence="1 2">
    <name>pBb1S5b</name>
</geneLocation>
<reference evidence="1" key="2">
    <citation type="submission" date="2022-04" db="EMBL/GenBank/DDBJ databases">
        <authorList>
            <person name="Bromfield E.S.P."/>
            <person name="Cloutier S."/>
        </authorList>
    </citation>
    <scope>NUCLEOTIDE SEQUENCE</scope>
    <source>
        <strain evidence="1">1S5</strain>
        <plasmid evidence="1">pBb1S5b</plasmid>
    </source>
</reference>
<evidence type="ECO:0000313" key="1">
    <source>
        <dbReference type="EMBL" id="UPT92489.1"/>
    </source>
</evidence>
<evidence type="ECO:0000313" key="2">
    <source>
        <dbReference type="Proteomes" id="UP000551709"/>
    </source>
</evidence>
<protein>
    <submittedName>
        <fullName evidence="1">Uncharacterized protein</fullName>
    </submittedName>
</protein>
<sequence>MDDVEAVTFVDLVAGHDAVFAVDLEERDRDHQGAGKVEGVVFVRG</sequence>
<organism evidence="1 2">
    <name type="scientific">Bradyrhizobium barranii subsp. apii</name>
    <dbReference type="NCBI Taxonomy" id="2819348"/>
    <lineage>
        <taxon>Bacteria</taxon>
        <taxon>Pseudomonadati</taxon>
        <taxon>Pseudomonadota</taxon>
        <taxon>Alphaproteobacteria</taxon>
        <taxon>Hyphomicrobiales</taxon>
        <taxon>Nitrobacteraceae</taxon>
        <taxon>Bradyrhizobium</taxon>
        <taxon>Bradyrhizobium barranii</taxon>
    </lineage>
</organism>
<dbReference type="RefSeq" id="WP_166107071.1">
    <property type="nucleotide sequence ID" value="NZ_CP096257.1"/>
</dbReference>
<reference evidence="1" key="1">
    <citation type="journal article" date="2017" name="Syst. Appl. Microbiol.">
        <title>Soybeans inoculated with root zone soils of Canadian native legumes harbour diverse and novel Bradyrhizobium spp. that possess agricultural potential.</title>
        <authorList>
            <person name="Bromfield E.S.P."/>
            <person name="Cloutier S."/>
            <person name="Tambong J.T."/>
            <person name="Tran Thi T.V."/>
        </authorList>
    </citation>
    <scope>NUCLEOTIDE SEQUENCE</scope>
    <source>
        <strain evidence="1">1S5</strain>
    </source>
</reference>